<protein>
    <submittedName>
        <fullName evidence="1">Alpha/Beta hydrolase protein</fullName>
    </submittedName>
</protein>
<gene>
    <name evidence="1" type="ORF">EV421DRAFT_1777900</name>
</gene>
<reference evidence="1" key="1">
    <citation type="submission" date="2023-06" db="EMBL/GenBank/DDBJ databases">
        <authorList>
            <consortium name="Lawrence Berkeley National Laboratory"/>
            <person name="Ahrendt S."/>
            <person name="Sahu N."/>
            <person name="Indic B."/>
            <person name="Wong-Bajracharya J."/>
            <person name="Merenyi Z."/>
            <person name="Ke H.-M."/>
            <person name="Monk M."/>
            <person name="Kocsube S."/>
            <person name="Drula E."/>
            <person name="Lipzen A."/>
            <person name="Balint B."/>
            <person name="Henrissat B."/>
            <person name="Andreopoulos B."/>
            <person name="Martin F.M."/>
            <person name="Harder C.B."/>
            <person name="Rigling D."/>
            <person name="Ford K.L."/>
            <person name="Foster G.D."/>
            <person name="Pangilinan J."/>
            <person name="Papanicolaou A."/>
            <person name="Barry K."/>
            <person name="LaButti K."/>
            <person name="Viragh M."/>
            <person name="Koriabine M."/>
            <person name="Yan M."/>
            <person name="Riley R."/>
            <person name="Champramary S."/>
            <person name="Plett K.L."/>
            <person name="Tsai I.J."/>
            <person name="Slot J."/>
            <person name="Sipos G."/>
            <person name="Plett J."/>
            <person name="Nagy L.G."/>
            <person name="Grigoriev I.V."/>
        </authorList>
    </citation>
    <scope>NUCLEOTIDE SEQUENCE</scope>
    <source>
        <strain evidence="1">FPL87.14</strain>
    </source>
</reference>
<keyword evidence="1" id="KW-0378">Hydrolase</keyword>
<dbReference type="Gene3D" id="3.40.50.1820">
    <property type="entry name" value="alpha/beta hydrolase"/>
    <property type="match status" value="1"/>
</dbReference>
<keyword evidence="2" id="KW-1185">Reference proteome</keyword>
<dbReference type="Proteomes" id="UP001175226">
    <property type="component" value="Unassembled WGS sequence"/>
</dbReference>
<dbReference type="AlphaFoldDB" id="A0AA39JW98"/>
<dbReference type="SUPFAM" id="SSF53474">
    <property type="entry name" value="alpha/beta-Hydrolases"/>
    <property type="match status" value="1"/>
</dbReference>
<dbReference type="PANTHER" id="PTHR47381">
    <property type="entry name" value="ALPHA/BETA-HYDROLASES SUPERFAMILY PROTEIN"/>
    <property type="match status" value="1"/>
</dbReference>
<dbReference type="PANTHER" id="PTHR47381:SF3">
    <property type="entry name" value="ALPHA_BETA-HYDROLASES SUPERFAMILY PROTEIN"/>
    <property type="match status" value="1"/>
</dbReference>
<comment type="caution">
    <text evidence="1">The sequence shown here is derived from an EMBL/GenBank/DDBJ whole genome shotgun (WGS) entry which is preliminary data.</text>
</comment>
<evidence type="ECO:0000313" key="1">
    <source>
        <dbReference type="EMBL" id="KAK0449984.1"/>
    </source>
</evidence>
<sequence>MVKVMTEIGRWIRSLILPTTMSGIYKQAFAIGGLEVKVLSKHEEADSKPAFVLFVLHGRHGHCEDQNVTSIVRGLLHEKDSNTQRKLYIVTFDQRNHGHRMVDPKANDGWSEVPAKNNDQHAIDMYSLQTGTARDVSFLIDFLPAYMFPEQERTIADWGVAGVSLGGHSTWISLSQEPRLTIGIPIIGCPDYLTLISARAEKFGISLEKSSYLPDSLLALIQRSDPASTPYTSGNSSNPFLGKKILVLSGADDLLVPWSASEPFVNGLVVGENGAKAVFVQEGVGHKCTPEMVQQLVEFVRTHSN</sequence>
<dbReference type="InterPro" id="IPR029058">
    <property type="entry name" value="AB_hydrolase_fold"/>
</dbReference>
<evidence type="ECO:0000313" key="2">
    <source>
        <dbReference type="Proteomes" id="UP001175226"/>
    </source>
</evidence>
<organism evidence="1 2">
    <name type="scientific">Armillaria borealis</name>
    <dbReference type="NCBI Taxonomy" id="47425"/>
    <lineage>
        <taxon>Eukaryota</taxon>
        <taxon>Fungi</taxon>
        <taxon>Dikarya</taxon>
        <taxon>Basidiomycota</taxon>
        <taxon>Agaricomycotina</taxon>
        <taxon>Agaricomycetes</taxon>
        <taxon>Agaricomycetidae</taxon>
        <taxon>Agaricales</taxon>
        <taxon>Marasmiineae</taxon>
        <taxon>Physalacriaceae</taxon>
        <taxon>Armillaria</taxon>
    </lineage>
</organism>
<proteinExistence type="predicted"/>
<name>A0AA39JW98_9AGAR</name>
<dbReference type="EMBL" id="JAUEPT010000007">
    <property type="protein sequence ID" value="KAK0449984.1"/>
    <property type="molecule type" value="Genomic_DNA"/>
</dbReference>
<dbReference type="GO" id="GO:0016787">
    <property type="term" value="F:hydrolase activity"/>
    <property type="evidence" value="ECO:0007669"/>
    <property type="project" value="UniProtKB-KW"/>
</dbReference>
<accession>A0AA39JW98</accession>